<evidence type="ECO:0000256" key="1">
    <source>
        <dbReference type="SAM" id="MobiDB-lite"/>
    </source>
</evidence>
<evidence type="ECO:0000313" key="4">
    <source>
        <dbReference type="Proteomes" id="UP000478052"/>
    </source>
</evidence>
<feature type="compositionally biased region" description="Low complexity" evidence="1">
    <location>
        <begin position="73"/>
        <end position="82"/>
    </location>
</feature>
<sequence length="209" mass="23005">MTDSIVDNKSDCLEKDKLSCSTSSPTPVDPVVDNKPSCLEKDILSCSTSSPTPVDPIVDNKSGCLEKDILSCSTSSPTPVDPSVDHDVLTDTSNLDDKSKSLSKEPPIKEESIEDVKHESLASGNEKKINFEIGDIVWAKIGKYPFWPSIVCIDPDTNTYLKGSLENKKTFSLHVRFCNDNGRRSWAKVVEMYDGKDKLLEKHPNGLVS</sequence>
<feature type="region of interest" description="Disordered" evidence="1">
    <location>
        <begin position="72"/>
        <end position="116"/>
    </location>
</feature>
<dbReference type="Pfam" id="PF00855">
    <property type="entry name" value="PWWP"/>
    <property type="match status" value="1"/>
</dbReference>
<dbReference type="SMART" id="SM00293">
    <property type="entry name" value="PWWP"/>
    <property type="match status" value="1"/>
</dbReference>
<dbReference type="AlphaFoldDB" id="A0A6G0YWZ8"/>
<gene>
    <name evidence="3" type="ORF">FWK35_00014744</name>
</gene>
<dbReference type="EMBL" id="VUJU01002085">
    <property type="protein sequence ID" value="KAF0762638.1"/>
    <property type="molecule type" value="Genomic_DNA"/>
</dbReference>
<dbReference type="OrthoDB" id="6615489at2759"/>
<dbReference type="Proteomes" id="UP000478052">
    <property type="component" value="Unassembled WGS sequence"/>
</dbReference>
<evidence type="ECO:0000313" key="3">
    <source>
        <dbReference type="EMBL" id="KAF0762638.1"/>
    </source>
</evidence>
<dbReference type="PROSITE" id="PS50812">
    <property type="entry name" value="PWWP"/>
    <property type="match status" value="1"/>
</dbReference>
<keyword evidence="3" id="KW-0808">Transferase</keyword>
<name>A0A6G0YWZ8_APHCR</name>
<proteinExistence type="predicted"/>
<evidence type="ECO:0000259" key="2">
    <source>
        <dbReference type="PROSITE" id="PS50812"/>
    </source>
</evidence>
<feature type="compositionally biased region" description="Basic and acidic residues" evidence="1">
    <location>
        <begin position="83"/>
        <end position="116"/>
    </location>
</feature>
<dbReference type="SUPFAM" id="SSF63748">
    <property type="entry name" value="Tudor/PWWP/MBT"/>
    <property type="match status" value="1"/>
</dbReference>
<keyword evidence="3" id="KW-0489">Methyltransferase</keyword>
<protein>
    <submittedName>
        <fullName evidence="3">Histone-lysine N-methyltransferase NSD3-like</fullName>
    </submittedName>
</protein>
<keyword evidence="4" id="KW-1185">Reference proteome</keyword>
<reference evidence="3 4" key="1">
    <citation type="submission" date="2019-08" db="EMBL/GenBank/DDBJ databases">
        <title>Whole genome of Aphis craccivora.</title>
        <authorList>
            <person name="Voronova N.V."/>
            <person name="Shulinski R.S."/>
            <person name="Bandarenka Y.V."/>
            <person name="Zhorov D.G."/>
            <person name="Warner D."/>
        </authorList>
    </citation>
    <scope>NUCLEOTIDE SEQUENCE [LARGE SCALE GENOMIC DNA]</scope>
    <source>
        <strain evidence="3">180601</strain>
        <tissue evidence="3">Whole Body</tissue>
    </source>
</reference>
<dbReference type="InterPro" id="IPR000313">
    <property type="entry name" value="PWWP_dom"/>
</dbReference>
<organism evidence="3 4">
    <name type="scientific">Aphis craccivora</name>
    <name type="common">Cowpea aphid</name>
    <dbReference type="NCBI Taxonomy" id="307492"/>
    <lineage>
        <taxon>Eukaryota</taxon>
        <taxon>Metazoa</taxon>
        <taxon>Ecdysozoa</taxon>
        <taxon>Arthropoda</taxon>
        <taxon>Hexapoda</taxon>
        <taxon>Insecta</taxon>
        <taxon>Pterygota</taxon>
        <taxon>Neoptera</taxon>
        <taxon>Paraneoptera</taxon>
        <taxon>Hemiptera</taxon>
        <taxon>Sternorrhyncha</taxon>
        <taxon>Aphidomorpha</taxon>
        <taxon>Aphidoidea</taxon>
        <taxon>Aphididae</taxon>
        <taxon>Aphidini</taxon>
        <taxon>Aphis</taxon>
        <taxon>Aphis</taxon>
    </lineage>
</organism>
<dbReference type="GO" id="GO:0008168">
    <property type="term" value="F:methyltransferase activity"/>
    <property type="evidence" value="ECO:0007669"/>
    <property type="project" value="UniProtKB-KW"/>
</dbReference>
<dbReference type="Gene3D" id="2.30.30.140">
    <property type="match status" value="1"/>
</dbReference>
<comment type="caution">
    <text evidence="3">The sequence shown here is derived from an EMBL/GenBank/DDBJ whole genome shotgun (WGS) entry which is preliminary data.</text>
</comment>
<dbReference type="GO" id="GO:0032259">
    <property type="term" value="P:methylation"/>
    <property type="evidence" value="ECO:0007669"/>
    <property type="project" value="UniProtKB-KW"/>
</dbReference>
<feature type="domain" description="PWWP" evidence="2">
    <location>
        <begin position="133"/>
        <end position="193"/>
    </location>
</feature>
<accession>A0A6G0YWZ8</accession>